<comment type="caution">
    <text evidence="1">The sequence shown here is derived from an EMBL/GenBank/DDBJ whole genome shotgun (WGS) entry which is preliminary data.</text>
</comment>
<evidence type="ECO:0000313" key="1">
    <source>
        <dbReference type="EMBL" id="CAF0698312.1"/>
    </source>
</evidence>
<keyword evidence="2" id="KW-1185">Reference proteome</keyword>
<dbReference type="Proteomes" id="UP000663859">
    <property type="component" value="Unassembled WGS sequence"/>
</dbReference>
<gene>
    <name evidence="1" type="ORF">MPNT_260005</name>
</gene>
<accession>A0A8J2BM43</accession>
<dbReference type="RefSeq" id="WP_174583290.1">
    <property type="nucleotide sequence ID" value="NZ_CAJNOB010000019.1"/>
</dbReference>
<dbReference type="EMBL" id="CAJNOB010000019">
    <property type="protein sequence ID" value="CAF0698312.1"/>
    <property type="molecule type" value="Genomic_DNA"/>
</dbReference>
<protein>
    <submittedName>
        <fullName evidence="1">Uncharacterized protein</fullName>
    </submittedName>
</protein>
<name>A0A8J2BM43_9BACT</name>
<sequence length="174" mass="19511">MVKRLERVLDSSHVQKNPSRWWGRKFLVFLGWLVLGSTTALHGELVRVVSPDKVKLPQSQMVPESRSLHWNSRRGLSAVVTFSSGPYTVDVTQPPITRTYRFRLPGVTEDPKTGLLVLHGPGKRTIPVAKSRTGRVVPTPNAHLRIRSEDGLVSVELEANASGKQPVRSREWSY</sequence>
<dbReference type="AlphaFoldDB" id="A0A8J2BM43"/>
<organism evidence="1 2">
    <name type="scientific">Candidatus Methylacidithermus pantelleriae</name>
    <dbReference type="NCBI Taxonomy" id="2744239"/>
    <lineage>
        <taxon>Bacteria</taxon>
        <taxon>Pseudomonadati</taxon>
        <taxon>Verrucomicrobiota</taxon>
        <taxon>Methylacidiphilae</taxon>
        <taxon>Methylacidiphilales</taxon>
        <taxon>Methylacidiphilaceae</taxon>
        <taxon>Candidatus Methylacidithermus</taxon>
    </lineage>
</organism>
<reference evidence="1" key="1">
    <citation type="submission" date="2021-02" db="EMBL/GenBank/DDBJ databases">
        <authorList>
            <person name="Cremers G."/>
            <person name="Picone N."/>
        </authorList>
    </citation>
    <scope>NUCLEOTIDE SEQUENCE</scope>
    <source>
        <strain evidence="1">PQ17</strain>
    </source>
</reference>
<proteinExistence type="predicted"/>
<evidence type="ECO:0000313" key="2">
    <source>
        <dbReference type="Proteomes" id="UP000663859"/>
    </source>
</evidence>